<evidence type="ECO:0000313" key="3">
    <source>
        <dbReference type="Proteomes" id="UP000499080"/>
    </source>
</evidence>
<dbReference type="Proteomes" id="UP000499080">
    <property type="component" value="Unassembled WGS sequence"/>
</dbReference>
<keyword evidence="1" id="KW-0472">Membrane</keyword>
<reference evidence="2 3" key="1">
    <citation type="journal article" date="2019" name="Sci. Rep.">
        <title>Orb-weaving spider Araneus ventricosus genome elucidates the spidroin gene catalogue.</title>
        <authorList>
            <person name="Kono N."/>
            <person name="Nakamura H."/>
            <person name="Ohtoshi R."/>
            <person name="Moran D.A.P."/>
            <person name="Shinohara A."/>
            <person name="Yoshida Y."/>
            <person name="Fujiwara M."/>
            <person name="Mori M."/>
            <person name="Tomita M."/>
            <person name="Arakawa K."/>
        </authorList>
    </citation>
    <scope>NUCLEOTIDE SEQUENCE [LARGE SCALE GENOMIC DNA]</scope>
</reference>
<dbReference type="EMBL" id="BGPR01002328">
    <property type="protein sequence ID" value="GBM71701.1"/>
    <property type="molecule type" value="Genomic_DNA"/>
</dbReference>
<organism evidence="2 3">
    <name type="scientific">Araneus ventricosus</name>
    <name type="common">Orbweaver spider</name>
    <name type="synonym">Epeira ventricosa</name>
    <dbReference type="NCBI Taxonomy" id="182803"/>
    <lineage>
        <taxon>Eukaryota</taxon>
        <taxon>Metazoa</taxon>
        <taxon>Ecdysozoa</taxon>
        <taxon>Arthropoda</taxon>
        <taxon>Chelicerata</taxon>
        <taxon>Arachnida</taxon>
        <taxon>Araneae</taxon>
        <taxon>Araneomorphae</taxon>
        <taxon>Entelegynae</taxon>
        <taxon>Araneoidea</taxon>
        <taxon>Araneidae</taxon>
        <taxon>Araneus</taxon>
    </lineage>
</organism>
<gene>
    <name evidence="2" type="ORF">AVEN_195441_1</name>
</gene>
<keyword evidence="1" id="KW-0812">Transmembrane</keyword>
<comment type="caution">
    <text evidence="2">The sequence shown here is derived from an EMBL/GenBank/DDBJ whole genome shotgun (WGS) entry which is preliminary data.</text>
</comment>
<sequence length="128" mass="14999">MVMPRCVLVSSLHSCRVEVVQACRYLKQIAAARCKLKLLSGWVEQIAPLPVRQTLALHSTRFVISFEELFGRWSQRAYRWILLVHLMFCNLLDIFTILFGIQNTEQHGDIVHYHHVLWERKKGAVDRL</sequence>
<accession>A0A4Y2I1V3</accession>
<proteinExistence type="predicted"/>
<name>A0A4Y2I1V3_ARAVE</name>
<feature type="transmembrane region" description="Helical" evidence="1">
    <location>
        <begin position="80"/>
        <end position="101"/>
    </location>
</feature>
<keyword evidence="1" id="KW-1133">Transmembrane helix</keyword>
<evidence type="ECO:0000313" key="2">
    <source>
        <dbReference type="EMBL" id="GBM71701.1"/>
    </source>
</evidence>
<protein>
    <submittedName>
        <fullName evidence="2">Uncharacterized protein</fullName>
    </submittedName>
</protein>
<dbReference type="AlphaFoldDB" id="A0A4Y2I1V3"/>
<keyword evidence="3" id="KW-1185">Reference proteome</keyword>
<evidence type="ECO:0000256" key="1">
    <source>
        <dbReference type="SAM" id="Phobius"/>
    </source>
</evidence>